<dbReference type="Gene3D" id="1.25.10.90">
    <property type="match status" value="1"/>
</dbReference>
<evidence type="ECO:0000313" key="2">
    <source>
        <dbReference type="Proteomes" id="UP001454489"/>
    </source>
</evidence>
<dbReference type="EMBL" id="JBBMEX010000006">
    <property type="protein sequence ID" value="MEQ2557602.1"/>
    <property type="molecule type" value="Genomic_DNA"/>
</dbReference>
<dbReference type="Proteomes" id="UP001454489">
    <property type="component" value="Unassembled WGS sequence"/>
</dbReference>
<accession>A0ABV1HEV0</accession>
<dbReference type="SUPFAM" id="SSF48371">
    <property type="entry name" value="ARM repeat"/>
    <property type="match status" value="1"/>
</dbReference>
<gene>
    <name evidence="1" type="ORF">WMO43_06945</name>
</gene>
<protein>
    <submittedName>
        <fullName evidence="1">DNA alkylation repair protein</fullName>
    </submittedName>
</protein>
<dbReference type="InterPro" id="IPR014825">
    <property type="entry name" value="DNA_alkylation"/>
</dbReference>
<dbReference type="PANTHER" id="PTHR34070">
    <property type="entry name" value="ARMADILLO-TYPE FOLD"/>
    <property type="match status" value="1"/>
</dbReference>
<reference evidence="1 2" key="1">
    <citation type="submission" date="2024-03" db="EMBL/GenBank/DDBJ databases">
        <title>Human intestinal bacterial collection.</title>
        <authorList>
            <person name="Pauvert C."/>
            <person name="Hitch T.C.A."/>
            <person name="Clavel T."/>
        </authorList>
    </citation>
    <scope>NUCLEOTIDE SEQUENCE [LARGE SCALE GENOMIC DNA]</scope>
    <source>
        <strain evidence="1 2">CLA-AA-H185</strain>
    </source>
</reference>
<name>A0ABV1HEV0_9FIRM</name>
<dbReference type="PANTHER" id="PTHR34070:SF1">
    <property type="entry name" value="DNA ALKYLATION REPAIR PROTEIN"/>
    <property type="match status" value="1"/>
</dbReference>
<proteinExistence type="predicted"/>
<evidence type="ECO:0000313" key="1">
    <source>
        <dbReference type="EMBL" id="MEQ2557602.1"/>
    </source>
</evidence>
<dbReference type="CDD" id="cd06561">
    <property type="entry name" value="AlkD_like"/>
    <property type="match status" value="1"/>
</dbReference>
<sequence length="227" mass="26745">MTTEDIRAELQQNIDEKYRAFHASLVPGIGTFLGVRVPKMREIAKKAAKEDYQTFFAEADVSVYEELMIRGMIPGYAKLTIKQRKQELECFVPYINNWAVCDCCCATYKFMKKDQDEWLAFLKKYLSSEKEYELRFAIVCLLDFFINDTYIDEVLELLADIHHDAYYVKMADAWALSVCYIKFPQKTEPVLECETLDGEIRKKAVQKIRESLRVSKEEKERLKKKFY</sequence>
<organism evidence="1 2">
    <name type="scientific">Maccoyibacter intestinihominis</name>
    <dbReference type="NCBI Taxonomy" id="3133499"/>
    <lineage>
        <taxon>Bacteria</taxon>
        <taxon>Bacillati</taxon>
        <taxon>Bacillota</taxon>
        <taxon>Clostridia</taxon>
        <taxon>Lachnospirales</taxon>
        <taxon>Lachnospiraceae</taxon>
        <taxon>Maccoyibacter</taxon>
    </lineage>
</organism>
<dbReference type="InterPro" id="IPR016024">
    <property type="entry name" value="ARM-type_fold"/>
</dbReference>
<keyword evidence="2" id="KW-1185">Reference proteome</keyword>
<comment type="caution">
    <text evidence="1">The sequence shown here is derived from an EMBL/GenBank/DDBJ whole genome shotgun (WGS) entry which is preliminary data.</text>
</comment>
<dbReference type="RefSeq" id="WP_353530693.1">
    <property type="nucleotide sequence ID" value="NZ_JBBMEX010000006.1"/>
</dbReference>
<dbReference type="Pfam" id="PF08713">
    <property type="entry name" value="DNA_alkylation"/>
    <property type="match status" value="1"/>
</dbReference>